<dbReference type="Gene3D" id="3.10.580.10">
    <property type="entry name" value="CBS-domain"/>
    <property type="match status" value="1"/>
</dbReference>
<reference evidence="8 9" key="1">
    <citation type="submission" date="2017-03" db="EMBL/GenBank/DDBJ databases">
        <title>Draft Genome sequence of Marispirochaeta sp. strain JC444.</title>
        <authorList>
            <person name="Shivani Y."/>
            <person name="Subhash Y."/>
            <person name="Sasikala C."/>
            <person name="Ramana C."/>
        </authorList>
    </citation>
    <scope>NUCLEOTIDE SEQUENCE [LARGE SCALE GENOMIC DNA]</scope>
    <source>
        <strain evidence="8 9">JC444</strain>
    </source>
</reference>
<feature type="transmembrane region" description="Helical" evidence="6">
    <location>
        <begin position="313"/>
        <end position="330"/>
    </location>
</feature>
<dbReference type="RefSeq" id="WP_083048791.1">
    <property type="nucleotide sequence ID" value="NZ_MWQY01000004.1"/>
</dbReference>
<feature type="transmembrane region" description="Helical" evidence="6">
    <location>
        <begin position="377"/>
        <end position="397"/>
    </location>
</feature>
<dbReference type="OrthoDB" id="9778229at2"/>
<feature type="domain" description="CBS" evidence="7">
    <location>
        <begin position="430"/>
        <end position="489"/>
    </location>
</feature>
<dbReference type="Pfam" id="PF00571">
    <property type="entry name" value="CBS"/>
    <property type="match status" value="2"/>
</dbReference>
<keyword evidence="2 6" id="KW-0812">Transmembrane</keyword>
<comment type="caution">
    <text evidence="8">The sequence shown here is derived from an EMBL/GenBank/DDBJ whole genome shotgun (WGS) entry which is preliminary data.</text>
</comment>
<comment type="subcellular location">
    <subcellularLocation>
        <location evidence="1">Membrane</location>
        <topology evidence="1">Multi-pass membrane protein</topology>
    </subcellularLocation>
</comment>
<dbReference type="GO" id="GO:0016020">
    <property type="term" value="C:membrane"/>
    <property type="evidence" value="ECO:0007669"/>
    <property type="project" value="UniProtKB-SubCell"/>
</dbReference>
<feature type="transmembrane region" description="Helical" evidence="6">
    <location>
        <begin position="351"/>
        <end position="371"/>
    </location>
</feature>
<feature type="transmembrane region" description="Helical" evidence="6">
    <location>
        <begin position="101"/>
        <end position="122"/>
    </location>
</feature>
<feature type="transmembrane region" description="Helical" evidence="6">
    <location>
        <begin position="18"/>
        <end position="37"/>
    </location>
</feature>
<dbReference type="STRING" id="1963862.B4O97_04705"/>
<evidence type="ECO:0000259" key="7">
    <source>
        <dbReference type="PROSITE" id="PS51371"/>
    </source>
</evidence>
<dbReference type="Proteomes" id="UP000192343">
    <property type="component" value="Unassembled WGS sequence"/>
</dbReference>
<dbReference type="SMART" id="SM00116">
    <property type="entry name" value="CBS"/>
    <property type="match status" value="2"/>
</dbReference>
<dbReference type="Gene3D" id="1.20.1530.20">
    <property type="match status" value="1"/>
</dbReference>
<dbReference type="PANTHER" id="PTHR43021:SF2">
    <property type="entry name" value="CATION_H+ EXCHANGER DOMAIN-CONTAINING PROTEIN"/>
    <property type="match status" value="1"/>
</dbReference>
<feature type="transmembrane region" description="Helical" evidence="6">
    <location>
        <begin position="214"/>
        <end position="231"/>
    </location>
</feature>
<evidence type="ECO:0000256" key="3">
    <source>
        <dbReference type="ARBA" id="ARBA00022989"/>
    </source>
</evidence>
<gene>
    <name evidence="8" type="ORF">B4O97_04705</name>
</gene>
<sequence length="555" mass="60193">MKILELINGSMRIEELNALLFIGIALFGGTIGGRLFQKIRIPQVVGYILIGLALGESGMGFLSSVTLDRFQAINYFALGLISFSLGGELKFATLKKNGRQFTYILFLEALGAFFLVSLAVFWPLRLLFSDSVALAVSLLLGSIAAATAAAGTTDVLSEYRARGIVTSTLLGIIALDDILALFLFTILAGVAAPLLGFGGENLLASMMFPLYETFGAVALGLLSGFALIWLLKKYTEEEKIFVFAMGAILLVLGASIFLDVDMLMTAMIMGAVLVNKAPRKSKIVFNLIERFSTPIYVLFFVFVGASLKFASLSPLILLMIGIFILARFTGKTLGVRLGGRLSGAPNKLRKYLPYCLLSQSGVAVGLAIVAAQRFPGAVGETILIMVTTSTFILQLLGPTLIKYAVDKADEAGKNISEEVLKEQLKLAELLSPEDAFVRDATPISEVIHRFAETSFSELCVLDKNDRLIGVISFDNLKTVLVSSELNHFLLAVDIMSPLPVLASPELSLREAEKRMRKTGVEYIAAVDGEGRFRGIAEQRGIDSFARKRYLAMQET</sequence>
<feature type="transmembrane region" description="Helical" evidence="6">
    <location>
        <begin position="44"/>
        <end position="66"/>
    </location>
</feature>
<organism evidence="8 9">
    <name type="scientific">Marispirochaeta aestuarii</name>
    <dbReference type="NCBI Taxonomy" id="1963862"/>
    <lineage>
        <taxon>Bacteria</taxon>
        <taxon>Pseudomonadati</taxon>
        <taxon>Spirochaetota</taxon>
        <taxon>Spirochaetia</taxon>
        <taxon>Spirochaetales</taxon>
        <taxon>Spirochaetaceae</taxon>
        <taxon>Marispirochaeta</taxon>
    </lineage>
</organism>
<keyword evidence="9" id="KW-1185">Reference proteome</keyword>
<keyword evidence="5" id="KW-0129">CBS domain</keyword>
<feature type="transmembrane region" description="Helical" evidence="6">
    <location>
        <begin position="240"/>
        <end position="257"/>
    </location>
</feature>
<name>A0A1Y1S1W1_9SPIO</name>
<dbReference type="GO" id="GO:1902600">
    <property type="term" value="P:proton transmembrane transport"/>
    <property type="evidence" value="ECO:0007669"/>
    <property type="project" value="InterPro"/>
</dbReference>
<evidence type="ECO:0000313" key="8">
    <source>
        <dbReference type="EMBL" id="ORC36928.1"/>
    </source>
</evidence>
<proteinExistence type="predicted"/>
<protein>
    <recommendedName>
        <fullName evidence="7">CBS domain-containing protein</fullName>
    </recommendedName>
</protein>
<dbReference type="SUPFAM" id="SSF54631">
    <property type="entry name" value="CBS-domain pair"/>
    <property type="match status" value="1"/>
</dbReference>
<evidence type="ECO:0000256" key="1">
    <source>
        <dbReference type="ARBA" id="ARBA00004141"/>
    </source>
</evidence>
<evidence type="ECO:0000256" key="4">
    <source>
        <dbReference type="ARBA" id="ARBA00023136"/>
    </source>
</evidence>
<keyword evidence="3 6" id="KW-1133">Transmembrane helix</keyword>
<feature type="transmembrane region" description="Helical" evidence="6">
    <location>
        <begin position="72"/>
        <end position="89"/>
    </location>
</feature>
<feature type="transmembrane region" description="Helical" evidence="6">
    <location>
        <begin position="134"/>
        <end position="156"/>
    </location>
</feature>
<dbReference type="EMBL" id="MWQY01000004">
    <property type="protein sequence ID" value="ORC36928.1"/>
    <property type="molecule type" value="Genomic_DNA"/>
</dbReference>
<evidence type="ECO:0000256" key="2">
    <source>
        <dbReference type="ARBA" id="ARBA00022692"/>
    </source>
</evidence>
<feature type="domain" description="CBS" evidence="7">
    <location>
        <begin position="495"/>
        <end position="552"/>
    </location>
</feature>
<dbReference type="InterPro" id="IPR046342">
    <property type="entry name" value="CBS_dom_sf"/>
</dbReference>
<dbReference type="GO" id="GO:0015297">
    <property type="term" value="F:antiporter activity"/>
    <property type="evidence" value="ECO:0007669"/>
    <property type="project" value="InterPro"/>
</dbReference>
<evidence type="ECO:0000256" key="6">
    <source>
        <dbReference type="SAM" id="Phobius"/>
    </source>
</evidence>
<evidence type="ECO:0000256" key="5">
    <source>
        <dbReference type="PROSITE-ProRule" id="PRU00703"/>
    </source>
</evidence>
<dbReference type="InterPro" id="IPR006153">
    <property type="entry name" value="Cation/H_exchanger_TM"/>
</dbReference>
<dbReference type="Pfam" id="PF00999">
    <property type="entry name" value="Na_H_Exchanger"/>
    <property type="match status" value="1"/>
</dbReference>
<dbReference type="InterPro" id="IPR038770">
    <property type="entry name" value="Na+/solute_symporter_sf"/>
</dbReference>
<dbReference type="InterPro" id="IPR000644">
    <property type="entry name" value="CBS_dom"/>
</dbReference>
<dbReference type="CDD" id="cd02205">
    <property type="entry name" value="CBS_pair_SF"/>
    <property type="match status" value="1"/>
</dbReference>
<feature type="transmembrane region" description="Helical" evidence="6">
    <location>
        <begin position="168"/>
        <end position="194"/>
    </location>
</feature>
<dbReference type="PANTHER" id="PTHR43021">
    <property type="entry name" value="NA(+)/H(+) ANTIPORTER-RELATED"/>
    <property type="match status" value="1"/>
</dbReference>
<keyword evidence="4 6" id="KW-0472">Membrane</keyword>
<accession>A0A1Y1S1W1</accession>
<evidence type="ECO:0000313" key="9">
    <source>
        <dbReference type="Proteomes" id="UP000192343"/>
    </source>
</evidence>
<dbReference type="AlphaFoldDB" id="A0A1Y1S1W1"/>
<dbReference type="PROSITE" id="PS51371">
    <property type="entry name" value="CBS"/>
    <property type="match status" value="2"/>
</dbReference>